<comment type="function">
    <text evidence="3">Component of the SWR1 complex which mediates the ATP-dependent exchange of histone H2A for an H2A variant leading to transcriptional regulation of selected genes by chromatin remodeling. Component of the NuA4 histone acetyltransferase complex which is involved in transcriptional activation of selected genes principally by acetylation of nucleosomal histones H4 and H2A. The NuA4 complex is also involved in DNA repair. Yaf9 may also be required for viability in conditions in which the structural integrity of the spindle is compromised.</text>
</comment>
<reference evidence="5 6" key="1">
    <citation type="journal article" date="2017" name="Environ. Microbiol.">
        <title>Decay of the glycolytic pathway and adaptation to intranuclear parasitism within Enterocytozoonidae microsporidia.</title>
        <authorList>
            <person name="Wiredu Boakye D."/>
            <person name="Jaroenlak P."/>
            <person name="Prachumwat A."/>
            <person name="Williams T.A."/>
            <person name="Bateman K.S."/>
            <person name="Itsathitphaisarn O."/>
            <person name="Sritunyalucksana K."/>
            <person name="Paszkiewicz K.H."/>
            <person name="Moore K.A."/>
            <person name="Stentiford G.D."/>
            <person name="Williams B.A."/>
        </authorList>
    </citation>
    <scope>NUCLEOTIDE SEQUENCE [LARGE SCALE GENOMIC DNA]</scope>
    <source>
        <strain evidence="5 6">GB1</strain>
    </source>
</reference>
<dbReference type="PROSITE" id="PS51037">
    <property type="entry name" value="YEATS"/>
    <property type="match status" value="1"/>
</dbReference>
<dbReference type="GO" id="GO:0005737">
    <property type="term" value="C:cytoplasm"/>
    <property type="evidence" value="ECO:0007669"/>
    <property type="project" value="UniProtKB-SubCell"/>
</dbReference>
<comment type="caution">
    <text evidence="5">The sequence shown here is derived from an EMBL/GenBank/DDBJ whole genome shotgun (WGS) entry which is preliminary data.</text>
</comment>
<keyword evidence="6" id="KW-1185">Reference proteome</keyword>
<dbReference type="InterPro" id="IPR038704">
    <property type="entry name" value="YEAST_sf"/>
</dbReference>
<keyword evidence="3" id="KW-0234">DNA repair</keyword>
<evidence type="ECO:0000256" key="1">
    <source>
        <dbReference type="ARBA" id="ARBA00023242"/>
    </source>
</evidence>
<keyword evidence="3" id="KW-0227">DNA damage</keyword>
<dbReference type="GO" id="GO:0006355">
    <property type="term" value="P:regulation of DNA-templated transcription"/>
    <property type="evidence" value="ECO:0007669"/>
    <property type="project" value="InterPro"/>
</dbReference>
<keyword evidence="3" id="KW-0963">Cytoplasm</keyword>
<protein>
    <recommendedName>
        <fullName evidence="3">Protein AF-9 homolog</fullName>
    </recommendedName>
</protein>
<sequence>MTNINSFNCPLKGYKAIKIAYGTQATLNPNEEERASGLTHAWKIYVKAPPGFIKITTYKLHESFLNNNVVVNATESNPNFELHQKGWGEFTIQIKIALFNNDRIHFSHYLKLHENKKLMINDTPTKVVTSEKKDTLFFKGKFSGKIDPKTYECKFTNENDEYKKIDKCIDYVLDEIEKMA</sequence>
<feature type="domain" description="YEATS" evidence="4">
    <location>
        <begin position="9"/>
        <end position="180"/>
    </location>
</feature>
<evidence type="ECO:0000313" key="6">
    <source>
        <dbReference type="Proteomes" id="UP000192639"/>
    </source>
</evidence>
<proteinExistence type="inferred from homology"/>
<comment type="subcellular location">
    <subcellularLocation>
        <location evidence="3">Nucleus</location>
    </subcellularLocation>
    <subcellularLocation>
        <location evidence="3">Cytoplasm</location>
    </subcellularLocation>
</comment>
<comment type="similarity">
    <text evidence="3">Belongs to the YAF9 family.</text>
</comment>
<evidence type="ECO:0000259" key="4">
    <source>
        <dbReference type="PROSITE" id="PS51037"/>
    </source>
</evidence>
<comment type="domain">
    <text evidence="3">The coiled-coil domain is required for assembly into the NuA4 complex.</text>
</comment>
<evidence type="ECO:0000313" key="5">
    <source>
        <dbReference type="EMBL" id="ORD95061.1"/>
    </source>
</evidence>
<dbReference type="GO" id="GO:0000812">
    <property type="term" value="C:Swr1 complex"/>
    <property type="evidence" value="ECO:0007669"/>
    <property type="project" value="UniProtKB-UniRule"/>
</dbReference>
<dbReference type="EMBL" id="LWDP01000004">
    <property type="protein sequence ID" value="ORD95061.1"/>
    <property type="molecule type" value="Genomic_DNA"/>
</dbReference>
<dbReference type="AlphaFoldDB" id="A0A1Y1SA46"/>
<dbReference type="Gene3D" id="2.60.40.1970">
    <property type="entry name" value="YEATS domain"/>
    <property type="match status" value="1"/>
</dbReference>
<keyword evidence="3" id="KW-0156">Chromatin regulator</keyword>
<dbReference type="VEuPathDB" id="MicrosporidiaDB:ECANGB1_2536"/>
<keyword evidence="1 2" id="KW-0539">Nucleus</keyword>
<keyword evidence="3" id="KW-0804">Transcription</keyword>
<gene>
    <name evidence="3" type="primary">YAF9</name>
    <name evidence="5" type="ORF">ECANGB1_2536</name>
</gene>
<dbReference type="InterPro" id="IPR055129">
    <property type="entry name" value="YEATS_dom"/>
</dbReference>
<dbReference type="GO" id="GO:0006325">
    <property type="term" value="P:chromatin organization"/>
    <property type="evidence" value="ECO:0007669"/>
    <property type="project" value="UniProtKB-KW"/>
</dbReference>
<keyword evidence="3" id="KW-0010">Activator</keyword>
<dbReference type="CDD" id="cd16887">
    <property type="entry name" value="YEATS"/>
    <property type="match status" value="1"/>
</dbReference>
<dbReference type="Pfam" id="PF03366">
    <property type="entry name" value="YEATS"/>
    <property type="match status" value="1"/>
</dbReference>
<accession>A0A1Y1SA46</accession>
<name>A0A1Y1SA46_9MICR</name>
<evidence type="ECO:0000256" key="2">
    <source>
        <dbReference type="PROSITE-ProRule" id="PRU00376"/>
    </source>
</evidence>
<keyword evidence="3" id="KW-0805">Transcription regulation</keyword>
<dbReference type="Proteomes" id="UP000192639">
    <property type="component" value="Unassembled WGS sequence"/>
</dbReference>
<dbReference type="PANTHER" id="PTHR23195">
    <property type="entry name" value="YEATS DOMAIN"/>
    <property type="match status" value="1"/>
</dbReference>
<comment type="subunit">
    <text evidence="3">Component of the SWR1 chromatin-remodeling complex and of the NuA4 histone acetyltransferase complex.</text>
</comment>
<dbReference type="InterPro" id="IPR005033">
    <property type="entry name" value="YEATS"/>
</dbReference>
<dbReference type="GO" id="GO:0006281">
    <property type="term" value="P:DNA repair"/>
    <property type="evidence" value="ECO:0007669"/>
    <property type="project" value="UniProtKB-UniRule"/>
</dbReference>
<evidence type="ECO:0000256" key="3">
    <source>
        <dbReference type="RuleBase" id="RU367117"/>
    </source>
</evidence>
<keyword evidence="3" id="KW-0175">Coiled coil</keyword>
<dbReference type="OrthoDB" id="16041at2759"/>
<organism evidence="5 6">
    <name type="scientific">Enterospora canceri</name>
    <dbReference type="NCBI Taxonomy" id="1081671"/>
    <lineage>
        <taxon>Eukaryota</taxon>
        <taxon>Fungi</taxon>
        <taxon>Fungi incertae sedis</taxon>
        <taxon>Microsporidia</taxon>
        <taxon>Enterocytozoonidae</taxon>
        <taxon>Enterospora</taxon>
    </lineage>
</organism>